<dbReference type="PANTHER" id="PTHR43229">
    <property type="entry name" value="NODULATION PROTEIN J"/>
    <property type="match status" value="1"/>
</dbReference>
<feature type="transmembrane region" description="Helical" evidence="6">
    <location>
        <begin position="150"/>
        <end position="173"/>
    </location>
</feature>
<dbReference type="AlphaFoldDB" id="A0A1L2ZNV8"/>
<proteinExistence type="predicted"/>
<dbReference type="OrthoDB" id="3217868at2"/>
<comment type="subcellular location">
    <subcellularLocation>
        <location evidence="1">Membrane</location>
        <topology evidence="1">Multi-pass membrane protein</topology>
    </subcellularLocation>
</comment>
<reference evidence="9 11" key="2">
    <citation type="submission" date="2020-08" db="EMBL/GenBank/DDBJ databases">
        <title>Sequencing the genomes of 1000 actinobacteria strains.</title>
        <authorList>
            <person name="Klenk H.-P."/>
        </authorList>
    </citation>
    <scope>NUCLEOTIDE SEQUENCE [LARGE SCALE GENOMIC DNA]</scope>
    <source>
        <strain evidence="9 11">DSM 105783</strain>
    </source>
</reference>
<organism evidence="8 10">
    <name type="scientific">Neomicrococcus aestuarii</name>
    <dbReference type="NCBI Taxonomy" id="556325"/>
    <lineage>
        <taxon>Bacteria</taxon>
        <taxon>Bacillati</taxon>
        <taxon>Actinomycetota</taxon>
        <taxon>Actinomycetes</taxon>
        <taxon>Micrococcales</taxon>
        <taxon>Micrococcaceae</taxon>
        <taxon>Neomicrococcus</taxon>
    </lineage>
</organism>
<name>A0A1L2ZNV8_9MICC</name>
<dbReference type="EMBL" id="CP018135">
    <property type="protein sequence ID" value="APF40850.1"/>
    <property type="molecule type" value="Genomic_DNA"/>
</dbReference>
<keyword evidence="4 6" id="KW-0472">Membrane</keyword>
<dbReference type="InterPro" id="IPR013525">
    <property type="entry name" value="ABC2_TM"/>
</dbReference>
<evidence type="ECO:0000313" key="9">
    <source>
        <dbReference type="EMBL" id="MBB5512617.1"/>
    </source>
</evidence>
<dbReference type="GO" id="GO:0046677">
    <property type="term" value="P:response to antibiotic"/>
    <property type="evidence" value="ECO:0007669"/>
    <property type="project" value="UniProtKB-KW"/>
</dbReference>
<dbReference type="PIRSF" id="PIRSF006648">
    <property type="entry name" value="DrrB"/>
    <property type="match status" value="1"/>
</dbReference>
<evidence type="ECO:0000256" key="6">
    <source>
        <dbReference type="SAM" id="Phobius"/>
    </source>
</evidence>
<evidence type="ECO:0000313" key="10">
    <source>
        <dbReference type="Proteomes" id="UP000183530"/>
    </source>
</evidence>
<dbReference type="Pfam" id="PF01061">
    <property type="entry name" value="ABC2_membrane"/>
    <property type="match status" value="1"/>
</dbReference>
<evidence type="ECO:0000256" key="2">
    <source>
        <dbReference type="ARBA" id="ARBA00022692"/>
    </source>
</evidence>
<dbReference type="GO" id="GO:0140359">
    <property type="term" value="F:ABC-type transporter activity"/>
    <property type="evidence" value="ECO:0007669"/>
    <property type="project" value="InterPro"/>
</dbReference>
<feature type="transmembrane region" description="Helical" evidence="6">
    <location>
        <begin position="73"/>
        <end position="95"/>
    </location>
</feature>
<dbReference type="RefSeq" id="WP_071894327.1">
    <property type="nucleotide sequence ID" value="NZ_BAAARH010000001.1"/>
</dbReference>
<evidence type="ECO:0000313" key="8">
    <source>
        <dbReference type="EMBL" id="APF40850.1"/>
    </source>
</evidence>
<feature type="transmembrane region" description="Helical" evidence="6">
    <location>
        <begin position="185"/>
        <end position="204"/>
    </location>
</feature>
<keyword evidence="2 6" id="KW-0812">Transmembrane</keyword>
<evidence type="ECO:0000259" key="7">
    <source>
        <dbReference type="Pfam" id="PF01061"/>
    </source>
</evidence>
<dbReference type="InterPro" id="IPR051784">
    <property type="entry name" value="Nod_factor_ABC_transporter"/>
</dbReference>
<evidence type="ECO:0000256" key="5">
    <source>
        <dbReference type="ARBA" id="ARBA00023251"/>
    </source>
</evidence>
<feature type="transmembrane region" description="Helical" evidence="6">
    <location>
        <begin position="241"/>
        <end position="259"/>
    </location>
</feature>
<dbReference type="InterPro" id="IPR000412">
    <property type="entry name" value="ABC_2_transport"/>
</dbReference>
<reference evidence="8 10" key="1">
    <citation type="submission" date="2016-11" db="EMBL/GenBank/DDBJ databases">
        <title>Genome sequencing of Zhihengliuella aestuarii B18 antagonistic to Plasmodiophora brassicae.</title>
        <authorList>
            <person name="Luo Y."/>
        </authorList>
    </citation>
    <scope>NUCLEOTIDE SEQUENCE [LARGE SCALE GENOMIC DNA]</scope>
    <source>
        <strain evidence="8 10">B18</strain>
    </source>
</reference>
<dbReference type="GO" id="GO:0043190">
    <property type="term" value="C:ATP-binding cassette (ABC) transporter complex"/>
    <property type="evidence" value="ECO:0007669"/>
    <property type="project" value="InterPro"/>
</dbReference>
<dbReference type="PANTHER" id="PTHR43229:SF2">
    <property type="entry name" value="NODULATION PROTEIN J"/>
    <property type="match status" value="1"/>
</dbReference>
<evidence type="ECO:0000256" key="4">
    <source>
        <dbReference type="ARBA" id="ARBA00023136"/>
    </source>
</evidence>
<keyword evidence="10" id="KW-1185">Reference proteome</keyword>
<protein>
    <submittedName>
        <fullName evidence="8">ABC transporter</fullName>
    </submittedName>
    <submittedName>
        <fullName evidence="9">ABC-2 type transport system permease protein</fullName>
    </submittedName>
</protein>
<keyword evidence="3 6" id="KW-1133">Transmembrane helix</keyword>
<evidence type="ECO:0000256" key="3">
    <source>
        <dbReference type="ARBA" id="ARBA00022989"/>
    </source>
</evidence>
<dbReference type="Proteomes" id="UP000580797">
    <property type="component" value="Unassembled WGS sequence"/>
</dbReference>
<feature type="transmembrane region" description="Helical" evidence="6">
    <location>
        <begin position="39"/>
        <end position="61"/>
    </location>
</feature>
<dbReference type="Proteomes" id="UP000183530">
    <property type="component" value="Chromosome"/>
</dbReference>
<keyword evidence="5" id="KW-0046">Antibiotic resistance</keyword>
<dbReference type="KEGG" id="nae:BHE16_07290"/>
<feature type="transmembrane region" description="Helical" evidence="6">
    <location>
        <begin position="115"/>
        <end position="144"/>
    </location>
</feature>
<accession>A0A1L2ZNV8</accession>
<feature type="domain" description="ABC-2 type transporter transmembrane" evidence="7">
    <location>
        <begin position="26"/>
        <end position="230"/>
    </location>
</feature>
<dbReference type="EMBL" id="JACHDR010000001">
    <property type="protein sequence ID" value="MBB5512617.1"/>
    <property type="molecule type" value="Genomic_DNA"/>
</dbReference>
<dbReference type="STRING" id="556325.BHE16_07290"/>
<sequence length="266" mass="28864">MQQTVPPTTERKLPRAGSSWNMLTTWTTQEILLLLREPVAIFFSLVFPIVIFIFIGVPFANEDIGDGVRFIDAMFPSLAGTVGANLLLMGLPIYVAELRSKDVDKRYRAMPLPGWVFGAALVISTLALVIAATALIVALVAVTFGLRSEVISPSFLILFFGFIAMLCPWGLFLGTLPFSPRAIQAITAGVFFVMFFGSGAAAPIDGLPEVIKTALEFNPLKIWFDAMVSVYVGHGLPSESVWKILVTLAVSALLLVIGLKNWNKAS</sequence>
<gene>
    <name evidence="8" type="ORF">BHE16_07290</name>
    <name evidence="9" type="ORF">HD598_001304</name>
</gene>
<evidence type="ECO:0000313" key="11">
    <source>
        <dbReference type="Proteomes" id="UP000580797"/>
    </source>
</evidence>
<evidence type="ECO:0000256" key="1">
    <source>
        <dbReference type="ARBA" id="ARBA00004141"/>
    </source>
</evidence>